<accession>W7X2Y4</accession>
<dbReference type="Proteomes" id="UP000009168">
    <property type="component" value="Unassembled WGS sequence"/>
</dbReference>
<reference evidence="2" key="1">
    <citation type="journal article" date="2006" name="PLoS Biol.">
        <title>Macronuclear genome sequence of the ciliate Tetrahymena thermophila, a model eukaryote.</title>
        <authorList>
            <person name="Eisen J.A."/>
            <person name="Coyne R.S."/>
            <person name="Wu M."/>
            <person name="Wu D."/>
            <person name="Thiagarajan M."/>
            <person name="Wortman J.R."/>
            <person name="Badger J.H."/>
            <person name="Ren Q."/>
            <person name="Amedeo P."/>
            <person name="Jones K.M."/>
            <person name="Tallon L.J."/>
            <person name="Delcher A.L."/>
            <person name="Salzberg S.L."/>
            <person name="Silva J.C."/>
            <person name="Haas B.J."/>
            <person name="Majoros W.H."/>
            <person name="Farzad M."/>
            <person name="Carlton J.M."/>
            <person name="Smith R.K. Jr."/>
            <person name="Garg J."/>
            <person name="Pearlman R.E."/>
            <person name="Karrer K.M."/>
            <person name="Sun L."/>
            <person name="Manning G."/>
            <person name="Elde N.C."/>
            <person name="Turkewitz A.P."/>
            <person name="Asai D.J."/>
            <person name="Wilkes D.E."/>
            <person name="Wang Y."/>
            <person name="Cai H."/>
            <person name="Collins K."/>
            <person name="Stewart B.A."/>
            <person name="Lee S.R."/>
            <person name="Wilamowska K."/>
            <person name="Weinberg Z."/>
            <person name="Ruzzo W.L."/>
            <person name="Wloga D."/>
            <person name="Gaertig J."/>
            <person name="Frankel J."/>
            <person name="Tsao C.-C."/>
            <person name="Gorovsky M.A."/>
            <person name="Keeling P.J."/>
            <person name="Waller R.F."/>
            <person name="Patron N.J."/>
            <person name="Cherry J.M."/>
            <person name="Stover N.A."/>
            <person name="Krieger C.J."/>
            <person name="del Toro C."/>
            <person name="Ryder H.F."/>
            <person name="Williamson S.C."/>
            <person name="Barbeau R.A."/>
            <person name="Hamilton E.P."/>
            <person name="Orias E."/>
        </authorList>
    </citation>
    <scope>NUCLEOTIDE SEQUENCE [LARGE SCALE GENOMIC DNA]</scope>
    <source>
        <strain evidence="2">SB210</strain>
    </source>
</reference>
<dbReference type="EMBL" id="GG662443">
    <property type="protein sequence ID" value="EWS71797.1"/>
    <property type="molecule type" value="Genomic_DNA"/>
</dbReference>
<protein>
    <submittedName>
        <fullName evidence="1">Uncharacterized protein</fullName>
    </submittedName>
</protein>
<organism evidence="1 2">
    <name type="scientific">Tetrahymena thermophila (strain SB210)</name>
    <dbReference type="NCBI Taxonomy" id="312017"/>
    <lineage>
        <taxon>Eukaryota</taxon>
        <taxon>Sar</taxon>
        <taxon>Alveolata</taxon>
        <taxon>Ciliophora</taxon>
        <taxon>Intramacronucleata</taxon>
        <taxon>Oligohymenophorea</taxon>
        <taxon>Hymenostomatida</taxon>
        <taxon>Tetrahymenina</taxon>
        <taxon>Tetrahymenidae</taxon>
        <taxon>Tetrahymena</taxon>
    </lineage>
</organism>
<dbReference type="GeneID" id="24437967"/>
<evidence type="ECO:0000313" key="1">
    <source>
        <dbReference type="EMBL" id="EWS71797.1"/>
    </source>
</evidence>
<evidence type="ECO:0000313" key="2">
    <source>
        <dbReference type="Proteomes" id="UP000009168"/>
    </source>
</evidence>
<name>W7X2Y4_TETTS</name>
<keyword evidence="2" id="KW-1185">Reference proteome</keyword>
<dbReference type="AlphaFoldDB" id="W7X2Y4"/>
<sequence length="271" mass="32036">MKNTPVNPPKTINKLAIGQGKNPQKIQNTKAQIPPIQILANKRINQFFLFQISISYQNKSLLQREERQEILKPIKIKPNIDQFIGLYSKLILQDLKQNEITCTAIIIIRVIYIKKMKYMQIDIIQYDQDISISISKTVKIYCFVDYFTEKTKRFKYQNYKKIIIIIFKMMQASVQQKYSFTALFNTIKVIKKTDLTKTKNIFTINLPANFRTNFQTKIIFSVFLTLQFLSILQYLKNRNISKVKAESIKSNRRQAQKFPIIYLVPQQQLQF</sequence>
<dbReference type="RefSeq" id="XP_012655684.1">
    <property type="nucleotide sequence ID" value="XM_012800230.1"/>
</dbReference>
<proteinExistence type="predicted"/>
<dbReference type="InParanoid" id="W7X2Y4"/>
<gene>
    <name evidence="1" type="ORF">TTHERM_000242069</name>
</gene>
<dbReference type="KEGG" id="tet:TTHERM_000242069"/>